<dbReference type="InterPro" id="IPR036259">
    <property type="entry name" value="MFS_trans_sf"/>
</dbReference>
<keyword evidence="4 5" id="KW-0472">Membrane</keyword>
<gene>
    <name evidence="6" type="ORF">N7532_005242</name>
</gene>
<evidence type="ECO:0000256" key="5">
    <source>
        <dbReference type="SAM" id="Phobius"/>
    </source>
</evidence>
<reference evidence="6" key="2">
    <citation type="journal article" date="2023" name="IMA Fungus">
        <title>Comparative genomic study of the Penicillium genus elucidates a diverse pangenome and 15 lateral gene transfer events.</title>
        <authorList>
            <person name="Petersen C."/>
            <person name="Sorensen T."/>
            <person name="Nielsen M.R."/>
            <person name="Sondergaard T.E."/>
            <person name="Sorensen J.L."/>
            <person name="Fitzpatrick D.A."/>
            <person name="Frisvad J.C."/>
            <person name="Nielsen K.L."/>
        </authorList>
    </citation>
    <scope>NUCLEOTIDE SEQUENCE</scope>
    <source>
        <strain evidence="6">IBT 30761</strain>
    </source>
</reference>
<comment type="caution">
    <text evidence="6">The sequence shown here is derived from an EMBL/GenBank/DDBJ whole genome shotgun (WGS) entry which is preliminary data.</text>
</comment>
<evidence type="ECO:0000313" key="7">
    <source>
        <dbReference type="Proteomes" id="UP001149074"/>
    </source>
</evidence>
<feature type="transmembrane region" description="Helical" evidence="5">
    <location>
        <begin position="205"/>
        <end position="228"/>
    </location>
</feature>
<accession>A0A9W9FDJ2</accession>
<feature type="transmembrane region" description="Helical" evidence="5">
    <location>
        <begin position="176"/>
        <end position="199"/>
    </location>
</feature>
<proteinExistence type="predicted"/>
<keyword evidence="7" id="KW-1185">Reference proteome</keyword>
<dbReference type="PANTHER" id="PTHR23502:SF47">
    <property type="entry name" value="MAJOR FACILITATOR SUPERFAMILY (MFS) PROFILE DOMAIN-CONTAINING PROTEIN-RELATED"/>
    <property type="match status" value="1"/>
</dbReference>
<feature type="transmembrane region" description="Helical" evidence="5">
    <location>
        <begin position="70"/>
        <end position="90"/>
    </location>
</feature>
<dbReference type="AlphaFoldDB" id="A0A9W9FDJ2"/>
<name>A0A9W9FDJ2_9EURO</name>
<protein>
    <submittedName>
        <fullName evidence="6">MFS transporter</fullName>
    </submittedName>
</protein>
<evidence type="ECO:0000256" key="1">
    <source>
        <dbReference type="ARBA" id="ARBA00004141"/>
    </source>
</evidence>
<evidence type="ECO:0000256" key="3">
    <source>
        <dbReference type="ARBA" id="ARBA00022989"/>
    </source>
</evidence>
<dbReference type="GO" id="GO:0022857">
    <property type="term" value="F:transmembrane transporter activity"/>
    <property type="evidence" value="ECO:0007669"/>
    <property type="project" value="TreeGrafter"/>
</dbReference>
<keyword evidence="3 5" id="KW-1133">Transmembrane helix</keyword>
<dbReference type="GO" id="GO:0005886">
    <property type="term" value="C:plasma membrane"/>
    <property type="evidence" value="ECO:0007669"/>
    <property type="project" value="TreeGrafter"/>
</dbReference>
<dbReference type="Proteomes" id="UP001149074">
    <property type="component" value="Unassembled WGS sequence"/>
</dbReference>
<evidence type="ECO:0000313" key="6">
    <source>
        <dbReference type="EMBL" id="KAJ5098241.1"/>
    </source>
</evidence>
<dbReference type="RefSeq" id="XP_056473895.1">
    <property type="nucleotide sequence ID" value="XM_056617736.1"/>
</dbReference>
<dbReference type="PANTHER" id="PTHR23502">
    <property type="entry name" value="MAJOR FACILITATOR SUPERFAMILY"/>
    <property type="match status" value="1"/>
</dbReference>
<organism evidence="6 7">
    <name type="scientific">Penicillium argentinense</name>
    <dbReference type="NCBI Taxonomy" id="1131581"/>
    <lineage>
        <taxon>Eukaryota</taxon>
        <taxon>Fungi</taxon>
        <taxon>Dikarya</taxon>
        <taxon>Ascomycota</taxon>
        <taxon>Pezizomycotina</taxon>
        <taxon>Eurotiomycetes</taxon>
        <taxon>Eurotiomycetidae</taxon>
        <taxon>Eurotiales</taxon>
        <taxon>Aspergillaceae</taxon>
        <taxon>Penicillium</taxon>
    </lineage>
</organism>
<dbReference type="SUPFAM" id="SSF103473">
    <property type="entry name" value="MFS general substrate transporter"/>
    <property type="match status" value="1"/>
</dbReference>
<dbReference type="GeneID" id="81356715"/>
<dbReference type="OrthoDB" id="5296287at2759"/>
<dbReference type="EMBL" id="JAPQKI010000005">
    <property type="protein sequence ID" value="KAJ5098241.1"/>
    <property type="molecule type" value="Genomic_DNA"/>
</dbReference>
<evidence type="ECO:0000256" key="2">
    <source>
        <dbReference type="ARBA" id="ARBA00022692"/>
    </source>
</evidence>
<keyword evidence="2 5" id="KW-0812">Transmembrane</keyword>
<sequence length="243" mass="26784">MVKQRHSLTDLARHVHARCDVDTPHNSLSLESDHGGPNGFREYIILFTFPEGYRFIFGETYGLSQGLTSITWAGIFVGMGLTCLIVSTVYTRTRAEHKRTNRIGPPRIQSVVCDAGLGGRVGWLQLSQWACSGWAGPAIIWSPLITSAFVGFGMTTIFTSDYLDVIDSYGMYSASALGFVAFTQYLLSGGVMISGSTIYERHGVHYTLTVVGAICAAMAFIPYMFYFYGARIRQFSKHAANKV</sequence>
<reference evidence="6" key="1">
    <citation type="submission" date="2022-11" db="EMBL/GenBank/DDBJ databases">
        <authorList>
            <person name="Petersen C."/>
        </authorList>
    </citation>
    <scope>NUCLEOTIDE SEQUENCE</scope>
    <source>
        <strain evidence="6">IBT 30761</strain>
    </source>
</reference>
<evidence type="ECO:0000256" key="4">
    <source>
        <dbReference type="ARBA" id="ARBA00023136"/>
    </source>
</evidence>
<comment type="subcellular location">
    <subcellularLocation>
        <location evidence="1">Membrane</location>
        <topology evidence="1">Multi-pass membrane protein</topology>
    </subcellularLocation>
</comment>